<feature type="region of interest" description="Disordered" evidence="2">
    <location>
        <begin position="46"/>
        <end position="67"/>
    </location>
</feature>
<dbReference type="AlphaFoldDB" id="A0A5N7B7N4"/>
<dbReference type="Proteomes" id="UP000326198">
    <property type="component" value="Unassembled WGS sequence"/>
</dbReference>
<dbReference type="Pfam" id="PF25078">
    <property type="entry name" value="DUF7801"/>
    <property type="match status" value="1"/>
</dbReference>
<gene>
    <name evidence="5" type="ORF">BDV26DRAFT_262905</name>
</gene>
<keyword evidence="1" id="KW-0175">Coiled coil</keyword>
<feature type="domain" description="DUF7801" evidence="4">
    <location>
        <begin position="827"/>
        <end position="974"/>
    </location>
</feature>
<protein>
    <submittedName>
        <fullName evidence="5">Up-regulated during septation-domain-containing protein</fullName>
    </submittedName>
</protein>
<feature type="domain" description="Up-regulated during septation protein 1" evidence="3">
    <location>
        <begin position="75"/>
        <end position="217"/>
    </location>
</feature>
<evidence type="ECO:0000256" key="1">
    <source>
        <dbReference type="SAM" id="Coils"/>
    </source>
</evidence>
<feature type="region of interest" description="Disordered" evidence="2">
    <location>
        <begin position="140"/>
        <end position="176"/>
    </location>
</feature>
<evidence type="ECO:0000313" key="5">
    <source>
        <dbReference type="EMBL" id="KAE8377766.1"/>
    </source>
</evidence>
<name>A0A5N7B7N4_9EURO</name>
<dbReference type="InterPro" id="IPR029191">
    <property type="entry name" value="Uds1"/>
</dbReference>
<dbReference type="InterPro" id="IPR056703">
    <property type="entry name" value="DUF7801"/>
</dbReference>
<feature type="compositionally biased region" description="Polar residues" evidence="2">
    <location>
        <begin position="228"/>
        <end position="241"/>
    </location>
</feature>
<feature type="region of interest" description="Disordered" evidence="2">
    <location>
        <begin position="1"/>
        <end position="26"/>
    </location>
</feature>
<feature type="region of interest" description="Disordered" evidence="2">
    <location>
        <begin position="222"/>
        <end position="246"/>
    </location>
</feature>
<feature type="coiled-coil region" evidence="1">
    <location>
        <begin position="449"/>
        <end position="603"/>
    </location>
</feature>
<feature type="coiled-coil region" evidence="1">
    <location>
        <begin position="909"/>
        <end position="971"/>
    </location>
</feature>
<reference evidence="5 6" key="1">
    <citation type="submission" date="2019-04" db="EMBL/GenBank/DDBJ databases">
        <title>Friends and foes A comparative genomics studyof 23 Aspergillus species from section Flavi.</title>
        <authorList>
            <consortium name="DOE Joint Genome Institute"/>
            <person name="Kjaerbolling I."/>
            <person name="Vesth T."/>
            <person name="Frisvad J.C."/>
            <person name="Nybo J.L."/>
            <person name="Theobald S."/>
            <person name="Kildgaard S."/>
            <person name="Isbrandt T."/>
            <person name="Kuo A."/>
            <person name="Sato A."/>
            <person name="Lyhne E.K."/>
            <person name="Kogle M.E."/>
            <person name="Wiebenga A."/>
            <person name="Kun R.S."/>
            <person name="Lubbers R.J."/>
            <person name="Makela M.R."/>
            <person name="Barry K."/>
            <person name="Chovatia M."/>
            <person name="Clum A."/>
            <person name="Daum C."/>
            <person name="Haridas S."/>
            <person name="He G."/>
            <person name="LaButti K."/>
            <person name="Lipzen A."/>
            <person name="Mondo S."/>
            <person name="Riley R."/>
            <person name="Salamov A."/>
            <person name="Simmons B.A."/>
            <person name="Magnuson J.K."/>
            <person name="Henrissat B."/>
            <person name="Mortensen U.H."/>
            <person name="Larsen T.O."/>
            <person name="Devries R.P."/>
            <person name="Grigoriev I.V."/>
            <person name="Machida M."/>
            <person name="Baker S.E."/>
            <person name="Andersen M.R."/>
        </authorList>
    </citation>
    <scope>NUCLEOTIDE SEQUENCE [LARGE SCALE GENOMIC DNA]</scope>
    <source>
        <strain evidence="5 6">IBT 29228</strain>
    </source>
</reference>
<evidence type="ECO:0000259" key="4">
    <source>
        <dbReference type="Pfam" id="PF25078"/>
    </source>
</evidence>
<evidence type="ECO:0000259" key="3">
    <source>
        <dbReference type="Pfam" id="PF15456"/>
    </source>
</evidence>
<sequence length="1048" mass="117750">MSGFDLRSSQSSYGDPRHFSGASFGAPQPAPTKVLMDGYHGAPNVKTVETPRYNPLNTTHPRSSALISGNDPVTMYLLTETAIGDSAHCEVLSLEEVEGLKKESKFLSGRLEATKRKLALETKLRDAALSLSRLYNSKSSRSSEEYDVGGSPTSNQSRGSIFGRNGASSTLDRTDGELAVSTRKCEELSQEIWNLESRVQLIQRRLLEHTAGVLQMTHKGLKKYPKNNVPNTPESLSSHNPRGSIDDFDDRSLYKTSDHLNELSGYGPGPLAQSGQPAVDLDTIQNTEKRLETLSGQMRDMILQSNPSSDFAPVPQLSAEESMLSPMATIETYMAYIENGLGALGTHANGSTGTRSLDQGGDQQLAEINARLYQIVNESGLPRSRTLPPPPPATYDGSLEEHISYLNEGIDGLHERLGGLLEQKGILTTQIQQQRELNSKSDAERDAHIADLVEQLARVRKELDLAEREGEQSKGVLDHTMEQLEAARRELSDHQQRAIPEDNSEAIASEKEARARAEANVSRLQTVVKTLQHEKDALAEAHEARLRAETEITQLQAVVHEHQREKDEHNNTREAHRQAEGEISRLQTVVQELQQDKDAYAEAHEARLRAEAEVARLQPAIQEHQREKDAHAETHEARLRAEAEITRLQAVIQEHRSEKDVHAETHEERLRAEAEITRLQAVIQEHQSEKDVHAETHEARIRAETEVARLEDQLEQIRSESNSHTEQLSAVRSEADGEIMRLKATVDQLRNEADAKEEEVTESRERSEKQILSLQESIQQIRTETDARLKEATDSRTLAEDEITRLQTLIEQIRSDVESQLSEAAKARTDAEENAARLQAELTELEGEVVRVRTELTMAQAELDGAYGSRSQRAAAIDPALQKELEVLTTRNIEMAQELATFKAGRPTNSDTTRRVETLEKELRETIDDYEVMTKASIEFEKEREKFEGLIDALRDRCEQLETQLNEERITWMGMHSASMGRDGTTYETTSTMVLKNEFKKMMRDTRTENMKILKAEQEERRRLEALLRNLKKEQARKAGPNQTVTAL</sequence>
<evidence type="ECO:0000313" key="6">
    <source>
        <dbReference type="Proteomes" id="UP000326198"/>
    </source>
</evidence>
<dbReference type="Pfam" id="PF15456">
    <property type="entry name" value="Uds1"/>
    <property type="match status" value="1"/>
</dbReference>
<proteinExistence type="predicted"/>
<keyword evidence="6" id="KW-1185">Reference proteome</keyword>
<evidence type="ECO:0000256" key="2">
    <source>
        <dbReference type="SAM" id="MobiDB-lite"/>
    </source>
</evidence>
<feature type="compositionally biased region" description="Polar residues" evidence="2">
    <location>
        <begin position="55"/>
        <end position="67"/>
    </location>
</feature>
<dbReference type="EMBL" id="ML736218">
    <property type="protein sequence ID" value="KAE8377766.1"/>
    <property type="molecule type" value="Genomic_DNA"/>
</dbReference>
<feature type="coiled-coil region" evidence="1">
    <location>
        <begin position="638"/>
        <end position="862"/>
    </location>
</feature>
<organism evidence="5 6">
    <name type="scientific">Aspergillus bertholletiae</name>
    <dbReference type="NCBI Taxonomy" id="1226010"/>
    <lineage>
        <taxon>Eukaryota</taxon>
        <taxon>Fungi</taxon>
        <taxon>Dikarya</taxon>
        <taxon>Ascomycota</taxon>
        <taxon>Pezizomycotina</taxon>
        <taxon>Eurotiomycetes</taxon>
        <taxon>Eurotiomycetidae</taxon>
        <taxon>Eurotiales</taxon>
        <taxon>Aspergillaceae</taxon>
        <taxon>Aspergillus</taxon>
        <taxon>Aspergillus subgen. Circumdati</taxon>
    </lineage>
</organism>
<dbReference type="OrthoDB" id="5569911at2759"/>
<accession>A0A5N7B7N4</accession>
<dbReference type="Gene3D" id="1.10.287.1490">
    <property type="match status" value="1"/>
</dbReference>
<dbReference type="PANTHER" id="PTHR18937">
    <property type="entry name" value="STRUCTURAL MAINTENANCE OF CHROMOSOMES SMC FAMILY MEMBER"/>
    <property type="match status" value="1"/>
</dbReference>